<feature type="binding site" evidence="15">
    <location>
        <position position="531"/>
    </location>
    <ligand>
        <name>Mo-bis(molybdopterin guanine dinucleotide)</name>
        <dbReference type="ChEBI" id="CHEBI:60539"/>
    </ligand>
</feature>
<keyword evidence="8 15" id="KW-0249">Electron transport</keyword>
<comment type="subunit">
    <text evidence="15">Component of the periplasmic nitrate reductase NapAB complex composed of NapA and NapB.</text>
</comment>
<gene>
    <name evidence="15 16" type="primary">napA</name>
    <name evidence="16" type="ORF">GMD42_07325</name>
</gene>
<dbReference type="GO" id="GO:0045333">
    <property type="term" value="P:cellular respiration"/>
    <property type="evidence" value="ECO:0007669"/>
    <property type="project" value="UniProtKB-ARBA"/>
</dbReference>
<dbReference type="InterPro" id="IPR006656">
    <property type="entry name" value="Mopterin_OxRdtase"/>
</dbReference>
<accession>A0A6I3SC05</accession>
<dbReference type="SMART" id="SM00926">
    <property type="entry name" value="Molybdop_Fe4S4"/>
    <property type="match status" value="1"/>
</dbReference>
<dbReference type="Pfam" id="PF04879">
    <property type="entry name" value="Molybdop_Fe4S4"/>
    <property type="match status" value="1"/>
</dbReference>
<evidence type="ECO:0000256" key="8">
    <source>
        <dbReference type="ARBA" id="ARBA00022982"/>
    </source>
</evidence>
<name>A0A6I3SC05_9BURK</name>
<dbReference type="InterPro" id="IPR006657">
    <property type="entry name" value="MoPterin_dinucl-bd_dom"/>
</dbReference>
<evidence type="ECO:0000256" key="9">
    <source>
        <dbReference type="ARBA" id="ARBA00023002"/>
    </source>
</evidence>
<dbReference type="GO" id="GO:0030151">
    <property type="term" value="F:molybdenum ion binding"/>
    <property type="evidence" value="ECO:0007669"/>
    <property type="project" value="InterPro"/>
</dbReference>
<dbReference type="SUPFAM" id="SSF53706">
    <property type="entry name" value="Formate dehydrogenase/DMSO reductase, domains 1-3"/>
    <property type="match status" value="1"/>
</dbReference>
<keyword evidence="12 15" id="KW-0534">Nitrate assimilation</keyword>
<dbReference type="FunFam" id="2.40.40.20:FF:000005">
    <property type="entry name" value="Periplasmic nitrate reductase"/>
    <property type="match status" value="1"/>
</dbReference>
<dbReference type="Gene3D" id="3.40.50.740">
    <property type="match status" value="1"/>
</dbReference>
<dbReference type="PANTHER" id="PTHR43105">
    <property type="entry name" value="RESPIRATORY NITRATE REDUCTASE"/>
    <property type="match status" value="1"/>
</dbReference>
<dbReference type="InterPro" id="IPR050123">
    <property type="entry name" value="Prok_molybdopt-oxidoreductase"/>
</dbReference>
<evidence type="ECO:0000256" key="14">
    <source>
        <dbReference type="ARBA" id="ARBA00055000"/>
    </source>
</evidence>
<keyword evidence="3 15" id="KW-0004">4Fe-4S</keyword>
<keyword evidence="4 15" id="KW-0500">Molybdenum</keyword>
<feature type="binding site" evidence="15">
    <location>
        <position position="606"/>
    </location>
    <ligand>
        <name>Mo-bis(molybdopterin guanine dinucleotide)</name>
        <dbReference type="ChEBI" id="CHEBI:60539"/>
    </ligand>
</feature>
<comment type="similarity">
    <text evidence="1 15">Belongs to the prokaryotic molybdopterin-containing oxidoreductase family. NasA/NapA/NarB subfamily.</text>
</comment>
<comment type="catalytic activity">
    <reaction evidence="13 15">
        <text>2 Fe(II)-[cytochrome] + nitrate + 2 H(+) = 2 Fe(III)-[cytochrome] + nitrite + H2O</text>
        <dbReference type="Rhea" id="RHEA:12909"/>
        <dbReference type="Rhea" id="RHEA-COMP:11777"/>
        <dbReference type="Rhea" id="RHEA-COMP:11778"/>
        <dbReference type="ChEBI" id="CHEBI:15377"/>
        <dbReference type="ChEBI" id="CHEBI:15378"/>
        <dbReference type="ChEBI" id="CHEBI:16301"/>
        <dbReference type="ChEBI" id="CHEBI:17632"/>
        <dbReference type="ChEBI" id="CHEBI:29033"/>
        <dbReference type="ChEBI" id="CHEBI:29034"/>
        <dbReference type="EC" id="1.9.6.1"/>
    </reaction>
</comment>
<comment type="caution">
    <text evidence="16">The sequence shown here is derived from an EMBL/GenBank/DDBJ whole genome shotgun (WGS) entry which is preliminary data.</text>
</comment>
<feature type="binding site" evidence="15">
    <location>
        <position position="87"/>
    </location>
    <ligand>
        <name>[4Fe-4S] cluster</name>
        <dbReference type="ChEBI" id="CHEBI:49883"/>
    </ligand>
</feature>
<evidence type="ECO:0000313" key="16">
    <source>
        <dbReference type="EMBL" id="MTU43434.1"/>
    </source>
</evidence>
<evidence type="ECO:0000256" key="3">
    <source>
        <dbReference type="ARBA" id="ARBA00022485"/>
    </source>
</evidence>
<comment type="subcellular location">
    <subcellularLocation>
        <location evidence="15">Periplasm</location>
    </subcellularLocation>
</comment>
<keyword evidence="2 15" id="KW-0813">Transport</keyword>
<dbReference type="RefSeq" id="WP_155165120.1">
    <property type="nucleotide sequence ID" value="NZ_JAXXAX010000032.1"/>
</dbReference>
<dbReference type="InterPro" id="IPR010051">
    <property type="entry name" value="Periplasm_NO3_reductase_lsu"/>
</dbReference>
<dbReference type="GO" id="GO:0009325">
    <property type="term" value="C:nitrate reductase complex"/>
    <property type="evidence" value="ECO:0007669"/>
    <property type="project" value="TreeGrafter"/>
</dbReference>
<dbReference type="InterPro" id="IPR006311">
    <property type="entry name" value="TAT_signal"/>
</dbReference>
<dbReference type="Pfam" id="PF01568">
    <property type="entry name" value="Molydop_binding"/>
    <property type="match status" value="1"/>
</dbReference>
<evidence type="ECO:0000256" key="7">
    <source>
        <dbReference type="ARBA" id="ARBA00022764"/>
    </source>
</evidence>
<feature type="binding site" evidence="15">
    <location>
        <position position="89"/>
    </location>
    <ligand>
        <name>Mo-bis(molybdopterin guanine dinucleotide)</name>
        <dbReference type="ChEBI" id="CHEBI:60539"/>
    </ligand>
</feature>
<feature type="binding site" evidence="15">
    <location>
        <position position="185"/>
    </location>
    <ligand>
        <name>Mo-bis(molybdopterin guanine dinucleotide)</name>
        <dbReference type="ChEBI" id="CHEBI:60539"/>
    </ligand>
</feature>
<dbReference type="EMBL" id="WNCL01000018">
    <property type="protein sequence ID" value="MTU43434.1"/>
    <property type="molecule type" value="Genomic_DNA"/>
</dbReference>
<dbReference type="GO" id="GO:0051539">
    <property type="term" value="F:4 iron, 4 sulfur cluster binding"/>
    <property type="evidence" value="ECO:0007669"/>
    <property type="project" value="UniProtKB-KW"/>
</dbReference>
<feature type="binding site" evidence="15">
    <location>
        <position position="425"/>
    </location>
    <ligand>
        <name>Mo-bis(molybdopterin guanine dinucleotide)</name>
        <dbReference type="ChEBI" id="CHEBI:60539"/>
    </ligand>
</feature>
<feature type="binding site" evidence="15">
    <location>
        <position position="579"/>
    </location>
    <ligand>
        <name>Mo-bis(molybdopterin guanine dinucleotide)</name>
        <dbReference type="ChEBI" id="CHEBI:60539"/>
    </ligand>
</feature>
<feature type="binding site" evidence="15">
    <location>
        <position position="886"/>
    </location>
    <ligand>
        <name>substrate</name>
    </ligand>
</feature>
<evidence type="ECO:0000256" key="15">
    <source>
        <dbReference type="HAMAP-Rule" id="MF_01630"/>
    </source>
</evidence>
<dbReference type="NCBIfam" id="TIGR01706">
    <property type="entry name" value="NAPA"/>
    <property type="match status" value="1"/>
</dbReference>
<dbReference type="Gene3D" id="3.30.200.210">
    <property type="match status" value="1"/>
</dbReference>
<keyword evidence="10 15" id="KW-0408">Iron</keyword>
<comment type="cofactor">
    <cofactor evidence="15">
        <name>Mo-bis(molybdopterin guanine dinucleotide)</name>
        <dbReference type="ChEBI" id="CHEBI:60539"/>
    </cofactor>
    <text evidence="15">Binds 1 molybdenum-bis(molybdopterin guanine dinucleotide) (Mo-bis-MGD) cofactor per subunit.</text>
</comment>
<dbReference type="PROSITE" id="PS51669">
    <property type="entry name" value="4FE4S_MOW_BIS_MGD"/>
    <property type="match status" value="1"/>
</dbReference>
<dbReference type="GO" id="GO:0016020">
    <property type="term" value="C:membrane"/>
    <property type="evidence" value="ECO:0007669"/>
    <property type="project" value="TreeGrafter"/>
</dbReference>
<evidence type="ECO:0000313" key="17">
    <source>
        <dbReference type="Proteomes" id="UP000462362"/>
    </source>
</evidence>
<dbReference type="GO" id="GO:0006777">
    <property type="term" value="P:Mo-molybdopterin cofactor biosynthetic process"/>
    <property type="evidence" value="ECO:0007669"/>
    <property type="project" value="UniProtKB-UniRule"/>
</dbReference>
<evidence type="ECO:0000256" key="1">
    <source>
        <dbReference type="ARBA" id="ARBA00008747"/>
    </source>
</evidence>
<dbReference type="GO" id="GO:0050140">
    <property type="term" value="F:nitrate reductase (cytochrome) activity"/>
    <property type="evidence" value="ECO:0007669"/>
    <property type="project" value="UniProtKB-EC"/>
</dbReference>
<keyword evidence="11 15" id="KW-0411">Iron-sulfur</keyword>
<dbReference type="HAMAP" id="MF_01630">
    <property type="entry name" value="Nitrate_reduct_NapA"/>
    <property type="match status" value="1"/>
</dbReference>
<feature type="binding site" evidence="15">
    <location>
        <position position="156"/>
    </location>
    <ligand>
        <name>Mo-bis(molybdopterin guanine dinucleotide)</name>
        <dbReference type="ChEBI" id="CHEBI:60539"/>
    </ligand>
</feature>
<dbReference type="EC" id="1.9.6.1" evidence="15"/>
<dbReference type="SUPFAM" id="SSF50692">
    <property type="entry name" value="ADC-like"/>
    <property type="match status" value="1"/>
</dbReference>
<evidence type="ECO:0000256" key="5">
    <source>
        <dbReference type="ARBA" id="ARBA00022723"/>
    </source>
</evidence>
<dbReference type="NCBIfam" id="NF010055">
    <property type="entry name" value="PRK13532.1"/>
    <property type="match status" value="1"/>
</dbReference>
<evidence type="ECO:0000256" key="4">
    <source>
        <dbReference type="ARBA" id="ARBA00022505"/>
    </source>
</evidence>
<comment type="caution">
    <text evidence="15">Lacks conserved residue(s) required for the propagation of feature annotation.</text>
</comment>
<dbReference type="GO" id="GO:0005506">
    <property type="term" value="F:iron ion binding"/>
    <property type="evidence" value="ECO:0007669"/>
    <property type="project" value="UniProtKB-UniRule"/>
</dbReference>
<dbReference type="Proteomes" id="UP000462362">
    <property type="component" value="Unassembled WGS sequence"/>
</dbReference>
<comment type="PTM">
    <text evidence="15">Predicted to be exported by the Tat system. The position of the signal peptide cleavage has not been experimentally proven.</text>
</comment>
<protein>
    <recommendedName>
        <fullName evidence="15">Periplasmic nitrate reductase</fullName>
        <ecNumber evidence="15">1.9.6.1</ecNumber>
    </recommendedName>
</protein>
<feature type="binding site" evidence="15">
    <location>
        <position position="59"/>
    </location>
    <ligand>
        <name>[4Fe-4S] cluster</name>
        <dbReference type="ChEBI" id="CHEBI:49883"/>
    </ligand>
</feature>
<proteinExistence type="inferred from homology"/>
<feature type="binding site" evidence="15">
    <location>
        <position position="894"/>
    </location>
    <ligand>
        <name>Mo-bis(molybdopterin guanine dinucleotide)</name>
        <dbReference type="ChEBI" id="CHEBI:60539"/>
    </ligand>
</feature>
<dbReference type="GO" id="GO:0042597">
    <property type="term" value="C:periplasmic space"/>
    <property type="evidence" value="ECO:0007669"/>
    <property type="project" value="UniProtKB-SubCell"/>
</dbReference>
<dbReference type="Gene3D" id="2.40.40.20">
    <property type="match status" value="1"/>
</dbReference>
<evidence type="ECO:0000256" key="2">
    <source>
        <dbReference type="ARBA" id="ARBA00022448"/>
    </source>
</evidence>
<dbReference type="GO" id="GO:0009055">
    <property type="term" value="F:electron transfer activity"/>
    <property type="evidence" value="ECO:0007669"/>
    <property type="project" value="UniProtKB-UniRule"/>
</dbReference>
<evidence type="ECO:0000256" key="10">
    <source>
        <dbReference type="ARBA" id="ARBA00023004"/>
    </source>
</evidence>
<keyword evidence="9 15" id="KW-0560">Oxidoreductase</keyword>
<keyword evidence="7 15" id="KW-0574">Periplasm</keyword>
<dbReference type="GO" id="GO:0043546">
    <property type="term" value="F:molybdopterin cofactor binding"/>
    <property type="evidence" value="ECO:0007669"/>
    <property type="project" value="InterPro"/>
</dbReference>
<dbReference type="InterPro" id="IPR009010">
    <property type="entry name" value="Asp_de-COase-like_dom_sf"/>
</dbReference>
<reference evidence="16 17" key="1">
    <citation type="journal article" date="2019" name="Nat. Med.">
        <title>A library of human gut bacterial isolates paired with longitudinal multiomics data enables mechanistic microbiome research.</title>
        <authorList>
            <person name="Poyet M."/>
            <person name="Groussin M."/>
            <person name="Gibbons S.M."/>
            <person name="Avila-Pacheco J."/>
            <person name="Jiang X."/>
            <person name="Kearney S.M."/>
            <person name="Perrotta A.R."/>
            <person name="Berdy B."/>
            <person name="Zhao S."/>
            <person name="Lieberman T.D."/>
            <person name="Swanson P.K."/>
            <person name="Smith M."/>
            <person name="Roesemann S."/>
            <person name="Alexander J.E."/>
            <person name="Rich S.A."/>
            <person name="Livny J."/>
            <person name="Vlamakis H."/>
            <person name="Clish C."/>
            <person name="Bullock K."/>
            <person name="Deik A."/>
            <person name="Scott J."/>
            <person name="Pierce K.A."/>
            <person name="Xavier R.J."/>
            <person name="Alm E.J."/>
        </authorList>
    </citation>
    <scope>NUCLEOTIDE SEQUENCE [LARGE SCALE GENOMIC DNA]</scope>
    <source>
        <strain evidence="16 17">BIOML-A2</strain>
    </source>
</reference>
<feature type="binding site" evidence="15">
    <location>
        <begin position="810"/>
        <end position="819"/>
    </location>
    <ligand>
        <name>Mo-bis(molybdopterin guanine dinucleotide)</name>
        <dbReference type="ChEBI" id="CHEBI:60539"/>
    </ligand>
</feature>
<evidence type="ECO:0000256" key="13">
    <source>
        <dbReference type="ARBA" id="ARBA00052176"/>
    </source>
</evidence>
<comment type="cofactor">
    <cofactor evidence="15">
        <name>[4Fe-4S] cluster</name>
        <dbReference type="ChEBI" id="CHEBI:49883"/>
    </cofactor>
    <text evidence="15">Binds 1 [4Fe-4S] cluster.</text>
</comment>
<dbReference type="InterPro" id="IPR006963">
    <property type="entry name" value="Mopterin_OxRdtase_4Fe-4S_dom"/>
</dbReference>
<feature type="binding site" evidence="15">
    <location>
        <position position="421"/>
    </location>
    <ligand>
        <name>Mo-bis(molybdopterin guanine dinucleotide)</name>
        <dbReference type="ChEBI" id="CHEBI:60539"/>
    </ligand>
</feature>
<sequence length="921" mass="103172">MTINNPQVKRRDLLKAGVAASAAMTVGIPLSEVAKAAVQSSEGAIVWTKGVCRFCGTGCGLQVGVKDGRVVATKGDPDAPVNKGLNCIKGYFNAKILYGKDRLTQPLMRRTNGKFDKNGKFEAVTWDEALTEMANQFKRVYKEKGPTGVAILGSGQYTIPEAYAASKLVKAGWRSNNIDPNARLCMASAVVGFYQVFGIDEPANNYSDIEKCNTMVLWGNNMAEAHPVLWSRVADRKLTHKETKIINLTTYKNMSSNMADETIIFAPNGDLAILNYILREIVHRDAIDHDFVNKHCIFAAGGMDIGYGMRPTDKFVFPKEKDIQAKQNAIILSKEEAIAQSRPELAGKEVKQTQQGGKAGAHWSISFEDFKKGVEPYTLDFTAQIAKGDPDESLEDFKKKLKNLADIYIDKKNDILSFWCMGFNQHQRGVWVNELIYSVHLLLAKHARPGNGAFSLTGQPSACGSAREVGTFCHRLPSDLLVAQKPARVKSEKIWGVPEKTINPKVGRAYMEILRGMEDNSVNFVWTQVVNPFQAAPNSNHWLKAARHPENFVVVADAYPTFSCQYADLILPAAMIFEKWGLYGNAERRTQGWQQMANPPGEARTDLWMMMEFAKRLQVKDCWGEQPVPGLKVDGYTDGKLPSVLDEAEKMGIKPDMTLYDVLFARPDNLKVAWPDPDLVSKINSTTAPGNLNWFPEKALFNEYRKFTLGDGHDLADFTTYMNSETRGLIWPVVNGKETLYRFNQDYDPYVKEGGYAFYGKLFKAIPTGNLFGVTDPKPVPLPNKAKIFFRPYAAPVEQPDKEYDLWLCTGRILEHWHTGSMTMRVPELERAQANSFLYMNPKDAEKRGLKNGDVAVCESRRGQVKAIVQTNQRNFMPRGMTWLAFFDRKVQTNQVVIDATDPISEEPDFKKSAVKVYKAQ</sequence>
<keyword evidence="5 15" id="KW-0479">Metal-binding</keyword>
<dbReference type="GO" id="GO:0042128">
    <property type="term" value="P:nitrate assimilation"/>
    <property type="evidence" value="ECO:0007669"/>
    <property type="project" value="UniProtKB-UniRule"/>
</dbReference>
<dbReference type="PANTHER" id="PTHR43105:SF11">
    <property type="entry name" value="PERIPLASMIC NITRATE REDUCTASE"/>
    <property type="match status" value="1"/>
</dbReference>
<evidence type="ECO:0000256" key="6">
    <source>
        <dbReference type="ARBA" id="ARBA00022729"/>
    </source>
</evidence>
<evidence type="ECO:0000256" key="12">
    <source>
        <dbReference type="ARBA" id="ARBA00023063"/>
    </source>
</evidence>
<feature type="binding site" evidence="15">
    <location>
        <position position="181"/>
    </location>
    <ligand>
        <name>Mo-bis(molybdopterin guanine dinucleotide)</name>
        <dbReference type="ChEBI" id="CHEBI:60539"/>
    </ligand>
</feature>
<dbReference type="Gene3D" id="3.40.228.10">
    <property type="entry name" value="Dimethylsulfoxide Reductase, domain 2"/>
    <property type="match status" value="1"/>
</dbReference>
<dbReference type="AlphaFoldDB" id="A0A6I3SC05"/>
<dbReference type="PROSITE" id="PS51318">
    <property type="entry name" value="TAT"/>
    <property type="match status" value="1"/>
</dbReference>
<feature type="binding site" evidence="15">
    <location>
        <position position="52"/>
    </location>
    <ligand>
        <name>[4Fe-4S] cluster</name>
        <dbReference type="ChEBI" id="CHEBI:49883"/>
    </ligand>
</feature>
<feature type="binding site" evidence="15">
    <location>
        <position position="911"/>
    </location>
    <ligand>
        <name>Mo-bis(molybdopterin guanine dinucleotide)</name>
        <dbReference type="ChEBI" id="CHEBI:60539"/>
    </ligand>
</feature>
<comment type="function">
    <text evidence="14 15">Catalytic subunit of the periplasmic nitrate reductase complex NapAB. Receives electrons from NapB and catalyzes the reduction of nitrate to nitrite.</text>
</comment>
<feature type="binding site" evidence="15">
    <location>
        <position position="55"/>
    </location>
    <ligand>
        <name>[4Fe-4S] cluster</name>
        <dbReference type="ChEBI" id="CHEBI:49883"/>
    </ligand>
</feature>
<evidence type="ECO:0000256" key="11">
    <source>
        <dbReference type="ARBA" id="ARBA00023014"/>
    </source>
</evidence>
<organism evidence="16 17">
    <name type="scientific">Parasutterella excrementihominis</name>
    <dbReference type="NCBI Taxonomy" id="487175"/>
    <lineage>
        <taxon>Bacteria</taxon>
        <taxon>Pseudomonadati</taxon>
        <taxon>Pseudomonadota</taxon>
        <taxon>Betaproteobacteria</taxon>
        <taxon>Burkholderiales</taxon>
        <taxon>Sutterellaceae</taxon>
        <taxon>Parasutterella</taxon>
    </lineage>
</organism>
<dbReference type="CDD" id="cd02791">
    <property type="entry name" value="MopB_CT_Nitrate-R-NapA-like"/>
    <property type="match status" value="1"/>
</dbReference>
<dbReference type="InterPro" id="IPR041957">
    <property type="entry name" value="CT_Nitrate-R-NapA-like"/>
</dbReference>
<keyword evidence="6 15" id="KW-0732">Signal</keyword>
<dbReference type="Pfam" id="PF00384">
    <property type="entry name" value="Molybdopterin"/>
    <property type="match status" value="1"/>
</dbReference>